<dbReference type="EMBL" id="KU594605">
    <property type="protein sequence ID" value="AMO43000.1"/>
    <property type="molecule type" value="Genomic_DNA"/>
</dbReference>
<evidence type="ECO:0000313" key="1">
    <source>
        <dbReference type="EMBL" id="AMO43000.1"/>
    </source>
</evidence>
<dbReference type="Proteomes" id="UP000201797">
    <property type="component" value="Segment"/>
</dbReference>
<organism evidence="1 2">
    <name type="scientific">Cyanophage S-RIM50</name>
    <dbReference type="NCBI Taxonomy" id="687803"/>
    <lineage>
        <taxon>Viruses</taxon>
        <taxon>Duplodnaviria</taxon>
        <taxon>Heunggongvirae</taxon>
        <taxon>Uroviricota</taxon>
        <taxon>Caudoviricetes</taxon>
        <taxon>Pantevenvirales</taxon>
        <taxon>Kyanoviridae</taxon>
        <taxon>Neptunevirus</taxon>
        <taxon>Neptunevirus srim50</taxon>
    </lineage>
</organism>
<name>A0A127KLY5_9CAUD</name>
<dbReference type="GeneID" id="29124224"/>
<gene>
    <name evidence="1" type="ORF">R290704_220</name>
</gene>
<protein>
    <recommendedName>
        <fullName evidence="3">PA14 domain-containing protein</fullName>
    </recommendedName>
</protein>
<evidence type="ECO:0000313" key="2">
    <source>
        <dbReference type="Proteomes" id="UP000201797"/>
    </source>
</evidence>
<dbReference type="RefSeq" id="YP_009302299.1">
    <property type="nucleotide sequence ID" value="NC_031242.1"/>
</dbReference>
<keyword evidence="2" id="KW-1185">Reference proteome</keyword>
<dbReference type="OrthoDB" id="5610at10239"/>
<reference evidence="1 2" key="1">
    <citation type="submission" date="2016-01" db="EMBL/GenBank/DDBJ databases">
        <title>The genomic content and context of auxiliary metabolic genes in marine cyanophages.</title>
        <authorList>
            <person name="Marston M.F."/>
            <person name="Martiny J.B.H."/>
            <person name="Crummett L.T."/>
        </authorList>
    </citation>
    <scope>NUCLEOTIDE SEQUENCE [LARGE SCALE GENOMIC DNA]</scope>
    <source>
        <strain evidence="1">RW_29_0704</strain>
    </source>
</reference>
<sequence length="595" mass="65222">MAYYYPEGYFGPICDAGIDDFTLSNLQRAAQEEVDDLVTVFDANITDDYTTPQGEPLLRFQKCKQRPDGTYYDCVYEWINPADAWADFDRCLDPYGVCYPWGDVSTKGLRLEEDFFVPDLDTESCSPFDSDINIREQQYFTGDGTLIRFGKIEKSSPVTYPVTSGTESVVGESTLTARFNGAGDLVIGGTGSGLVRLDFEYDDDPDTAGQALGSYTVAGRTFIQEVDDERGSDSDYVEVSVGTYPATIFGGSGYDGFRVDNNDKRICFYDSDGDDCNAQIEIKDIIPLSTVSNVGYWSELGNAYAVWVNPQVCTLPLQEQEVTYIVPIPATDTYTFQFACDDNAQLFLNEETEPVLSIAGGIFSGGTLNTPYTYSRTLNGGTNLNMVVRCLNSDAGFQDGDGEPTGLAYSWERNPGGWFIRICRGGNCFGSGNNINWVNTPPWHTWSELLNAYGVWPSNTSPLPDIVNTATWNVVIPATGNYTLSVSQDDQSEYFLDGVSLGTRYGWAEESVSSFTLSNLTSGIHTIGVAALNVVNSAGLDADWASNPGGVAWKLTDQSNAIISTSRDLQTSGDGNIIWTTRDAVGYEYYEITQN</sequence>
<evidence type="ECO:0008006" key="3">
    <source>
        <dbReference type="Google" id="ProtNLM"/>
    </source>
</evidence>
<dbReference type="KEGG" id="vg:29124224"/>
<accession>A0A127KLY5</accession>
<proteinExistence type="predicted"/>